<dbReference type="Proteomes" id="UP000199126">
    <property type="component" value="Unassembled WGS sequence"/>
</dbReference>
<evidence type="ECO:0000313" key="2">
    <source>
        <dbReference type="EMBL" id="SEP10116.1"/>
    </source>
</evidence>
<dbReference type="AlphaFoldDB" id="A0A1H8V3Z4"/>
<name>A0A1H8V3Z4_9EURY</name>
<evidence type="ECO:0000313" key="3">
    <source>
        <dbReference type="Proteomes" id="UP000199126"/>
    </source>
</evidence>
<feature type="region of interest" description="Disordered" evidence="1">
    <location>
        <begin position="24"/>
        <end position="53"/>
    </location>
</feature>
<accession>A0A1H8V3Z4</accession>
<feature type="compositionally biased region" description="Polar residues" evidence="1">
    <location>
        <begin position="30"/>
        <end position="42"/>
    </location>
</feature>
<keyword evidence="3" id="KW-1185">Reference proteome</keyword>
<gene>
    <name evidence="2" type="ORF">SAMN04487948_11421</name>
</gene>
<proteinExistence type="predicted"/>
<dbReference type="EMBL" id="FODV01000014">
    <property type="protein sequence ID" value="SEP10116.1"/>
    <property type="molecule type" value="Genomic_DNA"/>
</dbReference>
<protein>
    <submittedName>
        <fullName evidence="2">Uncharacterized protein</fullName>
    </submittedName>
</protein>
<evidence type="ECO:0000256" key="1">
    <source>
        <dbReference type="SAM" id="MobiDB-lite"/>
    </source>
</evidence>
<sequence>MVSAGESMALVFKCDSLDYVANPKAVPNGEQCSPTQSDSSTTIRRKWKPPDQY</sequence>
<organism evidence="2 3">
    <name type="scientific">Halogranum amylolyticum</name>
    <dbReference type="NCBI Taxonomy" id="660520"/>
    <lineage>
        <taxon>Archaea</taxon>
        <taxon>Methanobacteriati</taxon>
        <taxon>Methanobacteriota</taxon>
        <taxon>Stenosarchaea group</taxon>
        <taxon>Halobacteria</taxon>
        <taxon>Halobacteriales</taxon>
        <taxon>Haloferacaceae</taxon>
    </lineage>
</organism>
<reference evidence="3" key="1">
    <citation type="submission" date="2016-10" db="EMBL/GenBank/DDBJ databases">
        <authorList>
            <person name="Varghese N."/>
            <person name="Submissions S."/>
        </authorList>
    </citation>
    <scope>NUCLEOTIDE SEQUENCE [LARGE SCALE GENOMIC DNA]</scope>
    <source>
        <strain evidence="3">CGMCC 1.10121</strain>
    </source>
</reference>